<evidence type="ECO:0000313" key="2">
    <source>
        <dbReference type="EMBL" id="QGZ65257.1"/>
    </source>
</evidence>
<gene>
    <name evidence="2" type="ORF">FAZ98_26155</name>
</gene>
<dbReference type="InterPro" id="IPR036291">
    <property type="entry name" value="NAD(P)-bd_dom_sf"/>
</dbReference>
<feature type="domain" description="NAD(P)-binding" evidence="1">
    <location>
        <begin position="6"/>
        <end position="159"/>
    </location>
</feature>
<dbReference type="InterPro" id="IPR051604">
    <property type="entry name" value="Ergot_Alk_Oxidoreductase"/>
</dbReference>
<dbReference type="Proteomes" id="UP000433577">
    <property type="component" value="Chromosome 3"/>
</dbReference>
<dbReference type="PANTHER" id="PTHR43162">
    <property type="match status" value="1"/>
</dbReference>
<dbReference type="InterPro" id="IPR016040">
    <property type="entry name" value="NAD(P)-bd_dom"/>
</dbReference>
<dbReference type="EMBL" id="CP046915">
    <property type="protein sequence ID" value="QGZ65257.1"/>
    <property type="molecule type" value="Genomic_DNA"/>
</dbReference>
<dbReference type="OrthoDB" id="8945220at2"/>
<dbReference type="KEGG" id="pacs:FAZ98_26155"/>
<protein>
    <submittedName>
        <fullName evidence="2">NAD(P)H-binding protein</fullName>
    </submittedName>
</protein>
<name>A0A7Z2JH22_9BURK</name>
<accession>A0A7Z2JH22</accession>
<dbReference type="Pfam" id="PF13460">
    <property type="entry name" value="NAD_binding_10"/>
    <property type="match status" value="1"/>
</dbReference>
<reference evidence="2 3" key="1">
    <citation type="submission" date="2019-12" db="EMBL/GenBank/DDBJ databases">
        <title>Paraburkholderia acidiphila 7Q-K02 sp. nov and Paraburkholderia acidisoli DHF22 sp. nov., two strains isolated from forest soil.</title>
        <authorList>
            <person name="Gao Z."/>
            <person name="Qiu L."/>
        </authorList>
    </citation>
    <scope>NUCLEOTIDE SEQUENCE [LARGE SCALE GENOMIC DNA]</scope>
    <source>
        <strain evidence="2 3">DHF22</strain>
    </source>
</reference>
<dbReference type="AlphaFoldDB" id="A0A7Z2JH22"/>
<dbReference type="Gene3D" id="3.90.25.10">
    <property type="entry name" value="UDP-galactose 4-epimerase, domain 1"/>
    <property type="match status" value="1"/>
</dbReference>
<evidence type="ECO:0000259" key="1">
    <source>
        <dbReference type="Pfam" id="PF13460"/>
    </source>
</evidence>
<proteinExistence type="predicted"/>
<dbReference type="RefSeq" id="WP_158955509.1">
    <property type="nucleotide sequence ID" value="NZ_CP046915.1"/>
</dbReference>
<dbReference type="Gene3D" id="3.40.50.720">
    <property type="entry name" value="NAD(P)-binding Rossmann-like Domain"/>
    <property type="match status" value="1"/>
</dbReference>
<sequence length="295" mass="30875">MYVIWGAAGTVGLATAKALRHASLPVRAVVRNAAQGDALAKLGCEVVVADLHDALALARTLDGAQAVQALVPLPRGEARPADTMRATIDGIARVLAAHRDVPVVALSDYGAELSENTGITTLFHAFEAALREVSSQLTLLRSAEHLHNWQRVLPVALASGVLPSFHDPVDKSFPAIAAADVGVVSARLLREGGALRGTRLVSVEGPARVSASDVARAIEKASGRAVKARALPRDQWEATLAQGGLSPQHARLVIDLFDVHNAGRIDVETPASERAFGTTTLEQAMAAMLGSNRAS</sequence>
<dbReference type="SUPFAM" id="SSF51735">
    <property type="entry name" value="NAD(P)-binding Rossmann-fold domains"/>
    <property type="match status" value="1"/>
</dbReference>
<dbReference type="PANTHER" id="PTHR43162:SF1">
    <property type="entry name" value="PRESTALK A DIFFERENTIATION PROTEIN A"/>
    <property type="match status" value="1"/>
</dbReference>
<organism evidence="2 3">
    <name type="scientific">Paraburkholderia acidisoli</name>
    <dbReference type="NCBI Taxonomy" id="2571748"/>
    <lineage>
        <taxon>Bacteria</taxon>
        <taxon>Pseudomonadati</taxon>
        <taxon>Pseudomonadota</taxon>
        <taxon>Betaproteobacteria</taxon>
        <taxon>Burkholderiales</taxon>
        <taxon>Burkholderiaceae</taxon>
        <taxon>Paraburkholderia</taxon>
    </lineage>
</organism>
<keyword evidence="3" id="KW-1185">Reference proteome</keyword>
<evidence type="ECO:0000313" key="3">
    <source>
        <dbReference type="Proteomes" id="UP000433577"/>
    </source>
</evidence>